<reference evidence="3" key="1">
    <citation type="journal article" date="2012" name="MBio">
        <title>Comparative genome analysis of Trichophyton rubrum and related dermatophytes reveals candidate genes involved in infection.</title>
        <authorList>
            <person name="Martinez D.A."/>
            <person name="Oliver B.G."/>
            <person name="Graeser Y."/>
            <person name="Goldberg J.M."/>
            <person name="Li W."/>
            <person name="Martinez-Rossi N.M."/>
            <person name="Monod M."/>
            <person name="Shelest E."/>
            <person name="Barton R.C."/>
            <person name="Birch E."/>
            <person name="Brakhage A.A."/>
            <person name="Chen Z."/>
            <person name="Gurr S.J."/>
            <person name="Heiman D."/>
            <person name="Heitman J."/>
            <person name="Kosti I."/>
            <person name="Rossi A."/>
            <person name="Saif S."/>
            <person name="Samalova M."/>
            <person name="Saunders C.W."/>
            <person name="Shea T."/>
            <person name="Summerbell R.C."/>
            <person name="Xu J."/>
            <person name="Young S."/>
            <person name="Zeng Q."/>
            <person name="Birren B.W."/>
            <person name="Cuomo C.A."/>
            <person name="White T.C."/>
        </authorList>
    </citation>
    <scope>NUCLEOTIDE SEQUENCE [LARGE SCALE GENOMIC DNA]</scope>
    <source>
        <strain evidence="3">ATCC MYA-4606 / CBS 127.97</strain>
    </source>
</reference>
<keyword evidence="3" id="KW-1185">Reference proteome</keyword>
<evidence type="ECO:0000256" key="1">
    <source>
        <dbReference type="SAM" id="MobiDB-lite"/>
    </source>
</evidence>
<evidence type="ECO:0000313" key="3">
    <source>
        <dbReference type="Proteomes" id="UP000009169"/>
    </source>
</evidence>
<accession>F2PWC0</accession>
<dbReference type="VEuPathDB" id="FungiDB:TEQG_05085"/>
<sequence>MEVRMNHGGGSSPAHSPPHVKSIHVHVRVPGQVLSTVSFSPQPAVDTRTHTKQIDGQTQDGWAHEPTDRKSATFRPLLFLRMMDAKLPILGLAGERRYSCASTDTDEITCEGMGAQPLTLKIGNERLQSQKVPSPTSISPEC</sequence>
<dbReference type="HOGENOM" id="CLU_1817169_0_0_1"/>
<dbReference type="Proteomes" id="UP000009169">
    <property type="component" value="Unassembled WGS sequence"/>
</dbReference>
<proteinExistence type="predicted"/>
<dbReference type="AlphaFoldDB" id="F2PWC0"/>
<name>F2PWC0_TRIEC</name>
<gene>
    <name evidence="2" type="ORF">TEQG_05085</name>
</gene>
<evidence type="ECO:0000313" key="2">
    <source>
        <dbReference type="EMBL" id="EGE06188.1"/>
    </source>
</evidence>
<organism evidence="2 3">
    <name type="scientific">Trichophyton equinum (strain ATCC MYA-4606 / CBS 127.97)</name>
    <name type="common">Horse ringworm fungus</name>
    <dbReference type="NCBI Taxonomy" id="559882"/>
    <lineage>
        <taxon>Eukaryota</taxon>
        <taxon>Fungi</taxon>
        <taxon>Dikarya</taxon>
        <taxon>Ascomycota</taxon>
        <taxon>Pezizomycotina</taxon>
        <taxon>Eurotiomycetes</taxon>
        <taxon>Eurotiomycetidae</taxon>
        <taxon>Onygenales</taxon>
        <taxon>Arthrodermataceae</taxon>
        <taxon>Trichophyton</taxon>
    </lineage>
</organism>
<dbReference type="EMBL" id="DS995745">
    <property type="protein sequence ID" value="EGE06188.1"/>
    <property type="molecule type" value="Genomic_DNA"/>
</dbReference>
<protein>
    <submittedName>
        <fullName evidence="2">Uncharacterized protein</fullName>
    </submittedName>
</protein>
<feature type="region of interest" description="Disordered" evidence="1">
    <location>
        <begin position="40"/>
        <end position="68"/>
    </location>
</feature>